<evidence type="ECO:0000313" key="2">
    <source>
        <dbReference type="EnsemblPlants" id="AET2Gv20946100.12"/>
    </source>
</evidence>
<accession>A0A453CS14</accession>
<dbReference type="EnsemblPlants" id="AET2Gv20946100.16">
    <property type="protein sequence ID" value="AET2Gv20946100.16"/>
    <property type="gene ID" value="AET2Gv20946100"/>
</dbReference>
<protein>
    <submittedName>
        <fullName evidence="2">Uncharacterized protein</fullName>
    </submittedName>
</protein>
<feature type="region of interest" description="Disordered" evidence="1">
    <location>
        <begin position="112"/>
        <end position="164"/>
    </location>
</feature>
<dbReference type="Gramene" id="AET2Gv20946100.13">
    <property type="protein sequence ID" value="AET2Gv20946100.13"/>
    <property type="gene ID" value="AET2Gv20946100"/>
</dbReference>
<reference evidence="3" key="1">
    <citation type="journal article" date="2014" name="Science">
        <title>Ancient hybridizations among the ancestral genomes of bread wheat.</title>
        <authorList>
            <consortium name="International Wheat Genome Sequencing Consortium,"/>
            <person name="Marcussen T."/>
            <person name="Sandve S.R."/>
            <person name="Heier L."/>
            <person name="Spannagl M."/>
            <person name="Pfeifer M."/>
            <person name="Jakobsen K.S."/>
            <person name="Wulff B.B."/>
            <person name="Steuernagel B."/>
            <person name="Mayer K.F."/>
            <person name="Olsen O.A."/>
        </authorList>
    </citation>
    <scope>NUCLEOTIDE SEQUENCE [LARGE SCALE GENOMIC DNA]</scope>
    <source>
        <strain evidence="3">cv. AL8/78</strain>
    </source>
</reference>
<dbReference type="AlphaFoldDB" id="A0A453CS14"/>
<dbReference type="EnsemblPlants" id="AET2Gv20946100.13">
    <property type="protein sequence ID" value="AET2Gv20946100.13"/>
    <property type="gene ID" value="AET2Gv20946100"/>
</dbReference>
<proteinExistence type="predicted"/>
<name>A0A453CS14_AEGTS</name>
<evidence type="ECO:0000256" key="1">
    <source>
        <dbReference type="SAM" id="MobiDB-lite"/>
    </source>
</evidence>
<reference evidence="2" key="4">
    <citation type="submission" date="2019-03" db="UniProtKB">
        <authorList>
            <consortium name="EnsemblPlants"/>
        </authorList>
    </citation>
    <scope>IDENTIFICATION</scope>
</reference>
<reference evidence="3" key="2">
    <citation type="journal article" date="2017" name="Nat. Plants">
        <title>The Aegilops tauschii genome reveals multiple impacts of transposons.</title>
        <authorList>
            <person name="Zhao G."/>
            <person name="Zou C."/>
            <person name="Li K."/>
            <person name="Wang K."/>
            <person name="Li T."/>
            <person name="Gao L."/>
            <person name="Zhang X."/>
            <person name="Wang H."/>
            <person name="Yang Z."/>
            <person name="Liu X."/>
            <person name="Jiang W."/>
            <person name="Mao L."/>
            <person name="Kong X."/>
            <person name="Jiao Y."/>
            <person name="Jia J."/>
        </authorList>
    </citation>
    <scope>NUCLEOTIDE SEQUENCE [LARGE SCALE GENOMIC DNA]</scope>
    <source>
        <strain evidence="3">cv. AL8/78</strain>
    </source>
</reference>
<feature type="compositionally biased region" description="Basic and acidic residues" evidence="1">
    <location>
        <begin position="35"/>
        <end position="57"/>
    </location>
</feature>
<dbReference type="Proteomes" id="UP000015105">
    <property type="component" value="Chromosome 2D"/>
</dbReference>
<dbReference type="Gramene" id="AET2Gv20946100.16">
    <property type="protein sequence ID" value="AET2Gv20946100.16"/>
    <property type="gene ID" value="AET2Gv20946100"/>
</dbReference>
<dbReference type="EnsemblPlants" id="AET2Gv20946100.12">
    <property type="protein sequence ID" value="AET2Gv20946100.12"/>
    <property type="gene ID" value="AET2Gv20946100"/>
</dbReference>
<dbReference type="Gramene" id="AET2Gv20946100.12">
    <property type="protein sequence ID" value="AET2Gv20946100.12"/>
    <property type="gene ID" value="AET2Gv20946100"/>
</dbReference>
<keyword evidence="3" id="KW-1185">Reference proteome</keyword>
<sequence length="164" mass="18203">MGAKRRASARTYTPGPSPKDLQERSDPQAARAKRKAGDEVSTPRKKVVVTEESRPKNSQENAVLEAARAKRKAEDEAAALRKKVIVMEESQKKLQEDLARVTNAMSAMQKMMSTGGLPNGITDEPVMLPSFQQERNEANSDDVLEPHIVYSGPRHPSSHNQRTR</sequence>
<feature type="region of interest" description="Disordered" evidence="1">
    <location>
        <begin position="1"/>
        <end position="67"/>
    </location>
</feature>
<reference evidence="2" key="3">
    <citation type="journal article" date="2017" name="Nature">
        <title>Genome sequence of the progenitor of the wheat D genome Aegilops tauschii.</title>
        <authorList>
            <person name="Luo M.C."/>
            <person name="Gu Y.Q."/>
            <person name="Puiu D."/>
            <person name="Wang H."/>
            <person name="Twardziok S.O."/>
            <person name="Deal K.R."/>
            <person name="Huo N."/>
            <person name="Zhu T."/>
            <person name="Wang L."/>
            <person name="Wang Y."/>
            <person name="McGuire P.E."/>
            <person name="Liu S."/>
            <person name="Long H."/>
            <person name="Ramasamy R.K."/>
            <person name="Rodriguez J.C."/>
            <person name="Van S.L."/>
            <person name="Yuan L."/>
            <person name="Wang Z."/>
            <person name="Xia Z."/>
            <person name="Xiao L."/>
            <person name="Anderson O.D."/>
            <person name="Ouyang S."/>
            <person name="Liang Y."/>
            <person name="Zimin A.V."/>
            <person name="Pertea G."/>
            <person name="Qi P."/>
            <person name="Bennetzen J.L."/>
            <person name="Dai X."/>
            <person name="Dawson M.W."/>
            <person name="Muller H.G."/>
            <person name="Kugler K."/>
            <person name="Rivarola-Duarte L."/>
            <person name="Spannagl M."/>
            <person name="Mayer K.F.X."/>
            <person name="Lu F.H."/>
            <person name="Bevan M.W."/>
            <person name="Leroy P."/>
            <person name="Li P."/>
            <person name="You F.M."/>
            <person name="Sun Q."/>
            <person name="Liu Z."/>
            <person name="Lyons E."/>
            <person name="Wicker T."/>
            <person name="Salzberg S.L."/>
            <person name="Devos K.M."/>
            <person name="Dvorak J."/>
        </authorList>
    </citation>
    <scope>NUCLEOTIDE SEQUENCE [LARGE SCALE GENOMIC DNA]</scope>
    <source>
        <strain evidence="2">cv. AL8/78</strain>
    </source>
</reference>
<reference evidence="2" key="5">
    <citation type="journal article" date="2021" name="G3 (Bethesda)">
        <title>Aegilops tauschii genome assembly Aet v5.0 features greater sequence contiguity and improved annotation.</title>
        <authorList>
            <person name="Wang L."/>
            <person name="Zhu T."/>
            <person name="Rodriguez J.C."/>
            <person name="Deal K.R."/>
            <person name="Dubcovsky J."/>
            <person name="McGuire P.E."/>
            <person name="Lux T."/>
            <person name="Spannagl M."/>
            <person name="Mayer K.F.X."/>
            <person name="Baldrich P."/>
            <person name="Meyers B.C."/>
            <person name="Huo N."/>
            <person name="Gu Y.Q."/>
            <person name="Zhou H."/>
            <person name="Devos K.M."/>
            <person name="Bennetzen J.L."/>
            <person name="Unver T."/>
            <person name="Budak H."/>
            <person name="Gulick P.J."/>
            <person name="Galiba G."/>
            <person name="Kalapos B."/>
            <person name="Nelson D.R."/>
            <person name="Li P."/>
            <person name="You F.M."/>
            <person name="Luo M.C."/>
            <person name="Dvorak J."/>
        </authorList>
    </citation>
    <scope>NUCLEOTIDE SEQUENCE [LARGE SCALE GENOMIC DNA]</scope>
    <source>
        <strain evidence="2">cv. AL8/78</strain>
    </source>
</reference>
<evidence type="ECO:0000313" key="3">
    <source>
        <dbReference type="Proteomes" id="UP000015105"/>
    </source>
</evidence>
<organism evidence="2 3">
    <name type="scientific">Aegilops tauschii subsp. strangulata</name>
    <name type="common">Goatgrass</name>
    <dbReference type="NCBI Taxonomy" id="200361"/>
    <lineage>
        <taxon>Eukaryota</taxon>
        <taxon>Viridiplantae</taxon>
        <taxon>Streptophyta</taxon>
        <taxon>Embryophyta</taxon>
        <taxon>Tracheophyta</taxon>
        <taxon>Spermatophyta</taxon>
        <taxon>Magnoliopsida</taxon>
        <taxon>Liliopsida</taxon>
        <taxon>Poales</taxon>
        <taxon>Poaceae</taxon>
        <taxon>BOP clade</taxon>
        <taxon>Pooideae</taxon>
        <taxon>Triticodae</taxon>
        <taxon>Triticeae</taxon>
        <taxon>Triticinae</taxon>
        <taxon>Aegilops</taxon>
    </lineage>
</organism>